<dbReference type="STRING" id="743299.Acife_0472"/>
<dbReference type="Pfam" id="PF12112">
    <property type="entry name" value="DUF3579"/>
    <property type="match status" value="1"/>
</dbReference>
<evidence type="ECO:0000313" key="2">
    <source>
        <dbReference type="Proteomes" id="UP000009220"/>
    </source>
</evidence>
<dbReference type="HOGENOM" id="CLU_154671_0_0_6"/>
<organism evidence="1 2">
    <name type="scientific">Acidithiobacillus ferrivorans SS3</name>
    <dbReference type="NCBI Taxonomy" id="743299"/>
    <lineage>
        <taxon>Bacteria</taxon>
        <taxon>Pseudomonadati</taxon>
        <taxon>Pseudomonadota</taxon>
        <taxon>Acidithiobacillia</taxon>
        <taxon>Acidithiobacillales</taxon>
        <taxon>Acidithiobacillaceae</taxon>
        <taxon>Acidithiobacillus</taxon>
    </lineage>
</organism>
<evidence type="ECO:0000313" key="1">
    <source>
        <dbReference type="EMBL" id="AEM46685.1"/>
    </source>
</evidence>
<dbReference type="KEGG" id="afi:Acife_0472"/>
<protein>
    <recommendedName>
        <fullName evidence="3">DUF3579 domain-containing protein</fullName>
    </recommendedName>
</protein>
<accession>G0JTD1</accession>
<evidence type="ECO:0008006" key="3">
    <source>
        <dbReference type="Google" id="ProtNLM"/>
    </source>
</evidence>
<dbReference type="EMBL" id="CP002985">
    <property type="protein sequence ID" value="AEM46685.1"/>
    <property type="molecule type" value="Genomic_DNA"/>
</dbReference>
<reference evidence="1 2" key="1">
    <citation type="journal article" date="2011" name="J. Bacteriol.">
        <title>Draft genome of the psychrotolerant acidophile Acidithiobacillus ferrivorans SS3.</title>
        <authorList>
            <person name="Liljeqvist M."/>
            <person name="Valdes J."/>
            <person name="Holmes D.S."/>
            <person name="Dopson M."/>
        </authorList>
    </citation>
    <scope>NUCLEOTIDE SEQUENCE [LARGE SCALE GENOMIC DNA]</scope>
    <source>
        <strain evidence="1 2">SS3</strain>
    </source>
</reference>
<proteinExistence type="predicted"/>
<dbReference type="Proteomes" id="UP000009220">
    <property type="component" value="Chromosome"/>
</dbReference>
<dbReference type="AlphaFoldDB" id="G0JTD1"/>
<dbReference type="InterPro" id="IPR021969">
    <property type="entry name" value="DUF3579"/>
</dbReference>
<dbReference type="eggNOG" id="ENOG50313VI">
    <property type="taxonomic scope" value="Bacteria"/>
</dbReference>
<sequence>MLIVIEGVVLPDRRKFRPSDWAEMLIEGVGLAHFGPNHKIHYEDDVEPATIDGCASIIFDEALEQSHPEAYAELLHFATKNNLNIFMKEGAISHPDGLAAGRLAAEREHHTNQVLVDCDPHLPVEDKKGWRVVKT</sequence>
<dbReference type="RefSeq" id="WP_014027956.1">
    <property type="nucleotide sequence ID" value="NC_015942.1"/>
</dbReference>
<name>G0JTD1_9PROT</name>
<gene>
    <name evidence="1" type="ORF">Acife_0472</name>
</gene>
<dbReference type="Gene3D" id="3.30.70.2340">
    <property type="entry name" value="Uncharacterised protein PF12112 family, DUF3579"/>
    <property type="match status" value="1"/>
</dbReference>